<comment type="caution">
    <text evidence="2">The sequence shown here is derived from an EMBL/GenBank/DDBJ whole genome shotgun (WGS) entry which is preliminary data.</text>
</comment>
<sequence>MSDISAPPSPMSDSSSEPRSPSGAGGLVEPMDLTDFIGSLNDGKGPNGGTKGKTRESRKGSIGGSKDVDDNAREKESRRLLDFDYNYQQYVCAEDFDFSKKSSSESNTGKNDK</sequence>
<feature type="compositionally biased region" description="Low complexity" evidence="1">
    <location>
        <begin position="1"/>
        <end position="22"/>
    </location>
</feature>
<evidence type="ECO:0000313" key="3">
    <source>
        <dbReference type="Proteomes" id="UP000013776"/>
    </source>
</evidence>
<name>R4ZY16_TAPDE</name>
<keyword evidence="3" id="KW-1185">Reference proteome</keyword>
<dbReference type="AlphaFoldDB" id="R4ZY16"/>
<evidence type="ECO:0000313" key="2">
    <source>
        <dbReference type="EMBL" id="CCX35418.1"/>
    </source>
</evidence>
<gene>
    <name evidence="2" type="ORF">TAPDE_000993</name>
</gene>
<evidence type="ECO:0000256" key="1">
    <source>
        <dbReference type="SAM" id="MobiDB-lite"/>
    </source>
</evidence>
<organism evidence="2 3">
    <name type="scientific">Taphrina deformans (strain PYCC 5710 / ATCC 11124 / CBS 356.35 / IMI 108563 / JCM 9778 / NBRC 8474)</name>
    <name type="common">Peach leaf curl fungus</name>
    <name type="synonym">Lalaria deformans</name>
    <dbReference type="NCBI Taxonomy" id="1097556"/>
    <lineage>
        <taxon>Eukaryota</taxon>
        <taxon>Fungi</taxon>
        <taxon>Dikarya</taxon>
        <taxon>Ascomycota</taxon>
        <taxon>Taphrinomycotina</taxon>
        <taxon>Taphrinomycetes</taxon>
        <taxon>Taphrinales</taxon>
        <taxon>Taphrinaceae</taxon>
        <taxon>Taphrina</taxon>
    </lineage>
</organism>
<dbReference type="Proteomes" id="UP000013776">
    <property type="component" value="Unassembled WGS sequence"/>
</dbReference>
<reference evidence="2 3" key="1">
    <citation type="journal article" date="2013" name="MBio">
        <title>Genome sequencing of the plant pathogen Taphrina deformans, the causal agent of peach leaf curl.</title>
        <authorList>
            <person name="Cisse O.H."/>
            <person name="Almeida J.M.G.C.F."/>
            <person name="Fonseca A."/>
            <person name="Kumar A.A."/>
            <person name="Salojaervi J."/>
            <person name="Overmyer K."/>
            <person name="Hauser P.M."/>
            <person name="Pagni M."/>
        </authorList>
    </citation>
    <scope>NUCLEOTIDE SEQUENCE [LARGE SCALE GENOMIC DNA]</scope>
    <source>
        <strain evidence="3">PYCC 5710 / ATCC 11124 / CBS 356.35 / IMI 108563 / JCM 9778 / NBRC 8474</strain>
    </source>
</reference>
<accession>R4ZY16</accession>
<protein>
    <submittedName>
        <fullName evidence="2">Uncharacterized protein</fullName>
    </submittedName>
</protein>
<dbReference type="EMBL" id="CAHR02000032">
    <property type="protein sequence ID" value="CCX35418.1"/>
    <property type="molecule type" value="Genomic_DNA"/>
</dbReference>
<proteinExistence type="predicted"/>
<feature type="region of interest" description="Disordered" evidence="1">
    <location>
        <begin position="1"/>
        <end position="74"/>
    </location>
</feature>